<reference evidence="1 2" key="1">
    <citation type="journal article" date="2011" name="Genome Res.">
        <title>Phylogeny-wide analysis of social amoeba genomes highlights ancient origins for complex intercellular communication.</title>
        <authorList>
            <person name="Heidel A.J."/>
            <person name="Lawal H.M."/>
            <person name="Felder M."/>
            <person name="Schilde C."/>
            <person name="Helps N.R."/>
            <person name="Tunggal B."/>
            <person name="Rivero F."/>
            <person name="John U."/>
            <person name="Schleicher M."/>
            <person name="Eichinger L."/>
            <person name="Platzer M."/>
            <person name="Noegel A.A."/>
            <person name="Schaap P."/>
            <person name="Gloeckner G."/>
        </authorList>
    </citation>
    <scope>NUCLEOTIDE SEQUENCE [LARGE SCALE GENOMIC DNA]</scope>
    <source>
        <strain evidence="2">ATCC 26659 / Pp 5 / PN500</strain>
    </source>
</reference>
<dbReference type="AlphaFoldDB" id="D3B979"/>
<dbReference type="InParanoid" id="D3B979"/>
<protein>
    <recommendedName>
        <fullName evidence="3">F-box domain-containing protein</fullName>
    </recommendedName>
</protein>
<dbReference type="OMA" id="DANSEYC"/>
<organism evidence="1 2">
    <name type="scientific">Heterostelium pallidum (strain ATCC 26659 / Pp 5 / PN500)</name>
    <name type="common">Cellular slime mold</name>
    <name type="synonym">Polysphondylium pallidum</name>
    <dbReference type="NCBI Taxonomy" id="670386"/>
    <lineage>
        <taxon>Eukaryota</taxon>
        <taxon>Amoebozoa</taxon>
        <taxon>Evosea</taxon>
        <taxon>Eumycetozoa</taxon>
        <taxon>Dictyostelia</taxon>
        <taxon>Acytosteliales</taxon>
        <taxon>Acytosteliaceae</taxon>
        <taxon>Heterostelium</taxon>
    </lineage>
</organism>
<keyword evidence="2" id="KW-1185">Reference proteome</keyword>
<evidence type="ECO:0000313" key="2">
    <source>
        <dbReference type="Proteomes" id="UP000001396"/>
    </source>
</evidence>
<accession>D3B979</accession>
<dbReference type="RefSeq" id="XP_020434235.1">
    <property type="nucleotide sequence ID" value="XM_020575919.1"/>
</dbReference>
<name>D3B979_HETP5</name>
<evidence type="ECO:0000313" key="1">
    <source>
        <dbReference type="EMBL" id="EFA82118.1"/>
    </source>
</evidence>
<dbReference type="EMBL" id="ADBJ01000021">
    <property type="protein sequence ID" value="EFA82118.1"/>
    <property type="molecule type" value="Genomic_DNA"/>
</dbReference>
<gene>
    <name evidence="1" type="ORF">PPL_05023</name>
</gene>
<dbReference type="Proteomes" id="UP000001396">
    <property type="component" value="Unassembled WGS sequence"/>
</dbReference>
<dbReference type="PANTHER" id="PTHR39532">
    <property type="entry name" value="F-BOX DOMAIN-CONTAINING PROTEIN-RELATED"/>
    <property type="match status" value="1"/>
</dbReference>
<dbReference type="GeneID" id="31360509"/>
<comment type="caution">
    <text evidence="1">The sequence shown here is derived from an EMBL/GenBank/DDBJ whole genome shotgun (WGS) entry which is preliminary data.</text>
</comment>
<evidence type="ECO:0008006" key="3">
    <source>
        <dbReference type="Google" id="ProtNLM"/>
    </source>
</evidence>
<sequence length="472" mass="54645">MDCDSNNNNNKVDYSNFNSLLNLSKIIAQFYGDADEKQRSASVKFFVDYHNSFKFKHYIDNRGYIKFILDVLFDSSLAVFNELAKLNCLLPKDLYDSLIKDKRFVSWFNALSVSDNAQLHHRIQILYDICPNISDTNFNFEKLQEIVQNDTGAAGVGNNAGDDKMSTESLAKSLPDILLEKIISKTVDFSKQRKRYALATNKVINSTEYSKELLNLALVSKHFLKVLSKYINKFHFEWHNYLDANSEYCLLKSPKFFDYNSIRYVPTDKGVEVASQALSGVETFYIKSDEPEMRREEVKRSVGPSMPEVYQAAISEDHYLVYPPPMPCLKQIIVKGYYGDHDAYSLLLSNIIENTLNDAQHGIEHFSLFITKDDTDEYADVDFLQPLVKLHSKTLKSITIHYNDMVTDDYGVLLATLKEILPTIVQHNYKVDINKNDYNSFLRNFKIYCYGEEDDQVYQYLEKQKNKYNLHS</sequence>
<proteinExistence type="predicted"/>